<feature type="domain" description="DUF6570" evidence="1">
    <location>
        <begin position="1"/>
        <end position="111"/>
    </location>
</feature>
<keyword evidence="3" id="KW-1185">Reference proteome</keyword>
<gene>
    <name evidence="2" type="ORF">BDP27DRAFT_1386311</name>
</gene>
<organism evidence="2 3">
    <name type="scientific">Rhodocollybia butyracea</name>
    <dbReference type="NCBI Taxonomy" id="206335"/>
    <lineage>
        <taxon>Eukaryota</taxon>
        <taxon>Fungi</taxon>
        <taxon>Dikarya</taxon>
        <taxon>Basidiomycota</taxon>
        <taxon>Agaricomycotina</taxon>
        <taxon>Agaricomycetes</taxon>
        <taxon>Agaricomycetidae</taxon>
        <taxon>Agaricales</taxon>
        <taxon>Marasmiineae</taxon>
        <taxon>Omphalotaceae</taxon>
        <taxon>Rhodocollybia</taxon>
    </lineage>
</organism>
<dbReference type="Pfam" id="PF20209">
    <property type="entry name" value="DUF6570"/>
    <property type="match status" value="1"/>
</dbReference>
<reference evidence="2" key="1">
    <citation type="submission" date="2020-11" db="EMBL/GenBank/DDBJ databases">
        <authorList>
            <consortium name="DOE Joint Genome Institute"/>
            <person name="Ahrendt S."/>
            <person name="Riley R."/>
            <person name="Andreopoulos W."/>
            <person name="Labutti K."/>
            <person name="Pangilinan J."/>
            <person name="Ruiz-Duenas F.J."/>
            <person name="Barrasa J.M."/>
            <person name="Sanchez-Garcia M."/>
            <person name="Camarero S."/>
            <person name="Miyauchi S."/>
            <person name="Serrano A."/>
            <person name="Linde D."/>
            <person name="Babiker R."/>
            <person name="Drula E."/>
            <person name="Ayuso-Fernandez I."/>
            <person name="Pacheco R."/>
            <person name="Padilla G."/>
            <person name="Ferreira P."/>
            <person name="Barriuso J."/>
            <person name="Kellner H."/>
            <person name="Castanera R."/>
            <person name="Alfaro M."/>
            <person name="Ramirez L."/>
            <person name="Pisabarro A.G."/>
            <person name="Kuo A."/>
            <person name="Tritt A."/>
            <person name="Lipzen A."/>
            <person name="He G."/>
            <person name="Yan M."/>
            <person name="Ng V."/>
            <person name="Cullen D."/>
            <person name="Martin F."/>
            <person name="Rosso M.-N."/>
            <person name="Henrissat B."/>
            <person name="Hibbett D."/>
            <person name="Martinez A.T."/>
            <person name="Grigoriev I.V."/>
        </authorList>
    </citation>
    <scope>NUCLEOTIDE SEQUENCE</scope>
    <source>
        <strain evidence="2">AH 40177</strain>
    </source>
</reference>
<sequence>MISRCRAKSWIIQLKEEGTAFNPSAQRGMKGNIIIYPQKPSVVASLLPPSVEDITLPICVVFIGSTRPSDAWLEKYAKPLTVRPAKVRAALVWLKKHNKLYKDIKINESLLNALPPSSVLPIHIEVISPAEVNEGLTSGYDPVTRAQAPPSVSEDERTASAAAFEMNKNRFLSMPHDPAPVNEFFNPALFPMIYPTLFPYGIGGFEDSKRSAVLSLKKQSLTRSCNLGRNGSGPDVWPKGKIRIVGRISGVDYKAEEKVGLR</sequence>
<proteinExistence type="predicted"/>
<evidence type="ECO:0000313" key="2">
    <source>
        <dbReference type="EMBL" id="KAF9053993.1"/>
    </source>
</evidence>
<evidence type="ECO:0000259" key="1">
    <source>
        <dbReference type="Pfam" id="PF20209"/>
    </source>
</evidence>
<protein>
    <recommendedName>
        <fullName evidence="1">DUF6570 domain-containing protein</fullName>
    </recommendedName>
</protein>
<evidence type="ECO:0000313" key="3">
    <source>
        <dbReference type="Proteomes" id="UP000772434"/>
    </source>
</evidence>
<comment type="caution">
    <text evidence="2">The sequence shown here is derived from an EMBL/GenBank/DDBJ whole genome shotgun (WGS) entry which is preliminary data.</text>
</comment>
<dbReference type="Proteomes" id="UP000772434">
    <property type="component" value="Unassembled WGS sequence"/>
</dbReference>
<dbReference type="EMBL" id="JADNRY010000441">
    <property type="protein sequence ID" value="KAF9053993.1"/>
    <property type="molecule type" value="Genomic_DNA"/>
</dbReference>
<dbReference type="OrthoDB" id="3235800at2759"/>
<name>A0A9P5P7J2_9AGAR</name>
<accession>A0A9P5P7J2</accession>
<dbReference type="AlphaFoldDB" id="A0A9P5P7J2"/>
<dbReference type="InterPro" id="IPR046700">
    <property type="entry name" value="DUF6570"/>
</dbReference>